<keyword evidence="3" id="KW-1185">Reference proteome</keyword>
<proteinExistence type="predicted"/>
<evidence type="ECO:0000256" key="1">
    <source>
        <dbReference type="SAM" id="Phobius"/>
    </source>
</evidence>
<sequence length="55" mass="6186">MIISSFIGAVVFGYAGYTLYRYIQRTKQGGYCAHCSLKDKCTTKCETVKKESISH</sequence>
<dbReference type="Proteomes" id="UP000011747">
    <property type="component" value="Unassembled WGS sequence"/>
</dbReference>
<keyword evidence="1" id="KW-1133">Transmembrane helix</keyword>
<evidence type="ECO:0008006" key="4">
    <source>
        <dbReference type="Google" id="ProtNLM"/>
    </source>
</evidence>
<accession>G9QGY9</accession>
<dbReference type="AlphaFoldDB" id="G9QGY9"/>
<evidence type="ECO:0000313" key="3">
    <source>
        <dbReference type="Proteomes" id="UP000011747"/>
    </source>
</evidence>
<keyword evidence="1" id="KW-0812">Transmembrane</keyword>
<protein>
    <recommendedName>
        <fullName evidence="4">FeoB-associated Cys-rich membrane protein</fullName>
    </recommendedName>
</protein>
<dbReference type="Pfam" id="PF12669">
    <property type="entry name" value="FeoB_associated"/>
    <property type="match status" value="1"/>
</dbReference>
<dbReference type="HOGENOM" id="CLU_204348_0_0_9"/>
<comment type="caution">
    <text evidence="2">The sequence shown here is derived from an EMBL/GenBank/DDBJ whole genome shotgun (WGS) entry which is preliminary data.</text>
</comment>
<organism evidence="2 3">
    <name type="scientific">Bacillus smithii 7_3_47FAA</name>
    <dbReference type="NCBI Taxonomy" id="665952"/>
    <lineage>
        <taxon>Bacteria</taxon>
        <taxon>Bacillati</taxon>
        <taxon>Bacillota</taxon>
        <taxon>Bacilli</taxon>
        <taxon>Bacillales</taxon>
        <taxon>Bacillaceae</taxon>
        <taxon>Bacillus</taxon>
    </lineage>
</organism>
<feature type="transmembrane region" description="Helical" evidence="1">
    <location>
        <begin position="6"/>
        <end position="23"/>
    </location>
</feature>
<keyword evidence="1" id="KW-0472">Membrane</keyword>
<dbReference type="EMBL" id="ACWF01000005">
    <property type="protein sequence ID" value="EHL79626.1"/>
    <property type="molecule type" value="Genomic_DNA"/>
</dbReference>
<gene>
    <name evidence="2" type="ORF">HMPREF1015_01048</name>
</gene>
<evidence type="ECO:0000313" key="2">
    <source>
        <dbReference type="EMBL" id="EHL79626.1"/>
    </source>
</evidence>
<name>G9QGY9_9BACI</name>
<reference evidence="2 3" key="1">
    <citation type="submission" date="2011-09" db="EMBL/GenBank/DDBJ databases">
        <title>The Genome Sequence of Bacillus smithii 7_3_47FAA.</title>
        <authorList>
            <consortium name="The Broad Institute Genome Sequencing Platform"/>
            <person name="Earl A."/>
            <person name="Ward D."/>
            <person name="Feldgarden M."/>
            <person name="Gevers D."/>
            <person name="Daigneault M."/>
            <person name="Strauss J."/>
            <person name="Allen-Vercoe E."/>
            <person name="Young S.K."/>
            <person name="Zeng Q."/>
            <person name="Gargeya S."/>
            <person name="Fitzgerald M."/>
            <person name="Haas B."/>
            <person name="Abouelleil A."/>
            <person name="Alvarado L."/>
            <person name="Arachchi H.M."/>
            <person name="Berlin A."/>
            <person name="Brown A."/>
            <person name="Chapman S.B."/>
            <person name="Chen Z."/>
            <person name="Dunbar C."/>
            <person name="Freedman E."/>
            <person name="Gearin G."/>
            <person name="Goldberg J."/>
            <person name="Griggs A."/>
            <person name="Gujja S."/>
            <person name="Heiman D."/>
            <person name="Howarth C."/>
            <person name="Larson L."/>
            <person name="Lui A."/>
            <person name="MacDonald P.J.P."/>
            <person name="Montmayeur A."/>
            <person name="Murphy C."/>
            <person name="Neiman D."/>
            <person name="Pearson M."/>
            <person name="Priest M."/>
            <person name="Roberts A."/>
            <person name="Saif S."/>
            <person name="Shea T."/>
            <person name="Shenoy N."/>
            <person name="Sisk P."/>
            <person name="Stolte C."/>
            <person name="Sykes S."/>
            <person name="Wortman J."/>
            <person name="Nusbaum C."/>
            <person name="Birren B."/>
        </authorList>
    </citation>
    <scope>NUCLEOTIDE SEQUENCE [LARGE SCALE GENOMIC DNA]</scope>
    <source>
        <strain evidence="2 3">7_3_47FAA</strain>
    </source>
</reference>